<sequence length="128" mass="14149">MTMGSLQTITTQGADELVILPRADYDRLIAELEDAQDIASAKAFEAREASADWLPWDLAKRLRRGEHPITIWREHRGLTQRALATAAGMTAAQLSEIESGKKTGSVMTLKRMADVLVVTVDELLPFVE</sequence>
<dbReference type="InterPro" id="IPR010982">
    <property type="entry name" value="Lambda_DNA-bd_dom_sf"/>
</dbReference>
<dbReference type="Pfam" id="PF01381">
    <property type="entry name" value="HTH_3"/>
    <property type="match status" value="1"/>
</dbReference>
<dbReference type="PROSITE" id="PS50943">
    <property type="entry name" value="HTH_CROC1"/>
    <property type="match status" value="1"/>
</dbReference>
<dbReference type="GO" id="GO:0003677">
    <property type="term" value="F:DNA binding"/>
    <property type="evidence" value="ECO:0007669"/>
    <property type="project" value="UniProtKB-KW"/>
</dbReference>
<keyword evidence="4" id="KW-1185">Reference proteome</keyword>
<organism evidence="3 4">
    <name type="scientific">Sandaracinobacteroides saxicola</name>
    <dbReference type="NCBI Taxonomy" id="2759707"/>
    <lineage>
        <taxon>Bacteria</taxon>
        <taxon>Pseudomonadati</taxon>
        <taxon>Pseudomonadota</taxon>
        <taxon>Alphaproteobacteria</taxon>
        <taxon>Sphingomonadales</taxon>
        <taxon>Sphingosinicellaceae</taxon>
        <taxon>Sandaracinobacteroides</taxon>
    </lineage>
</organism>
<keyword evidence="1" id="KW-0238">DNA-binding</keyword>
<dbReference type="SUPFAM" id="SSF47413">
    <property type="entry name" value="lambda repressor-like DNA-binding domains"/>
    <property type="match status" value="1"/>
</dbReference>
<dbReference type="RefSeq" id="WP_182294384.1">
    <property type="nucleotide sequence ID" value="NZ_CP059851.1"/>
</dbReference>
<accession>A0A7G5IDU3</accession>
<dbReference type="SMART" id="SM00530">
    <property type="entry name" value="HTH_XRE"/>
    <property type="match status" value="1"/>
</dbReference>
<evidence type="ECO:0000313" key="4">
    <source>
        <dbReference type="Proteomes" id="UP000515292"/>
    </source>
</evidence>
<evidence type="ECO:0000259" key="2">
    <source>
        <dbReference type="PROSITE" id="PS50943"/>
    </source>
</evidence>
<feature type="domain" description="HTH cro/C1-type" evidence="2">
    <location>
        <begin position="69"/>
        <end position="123"/>
    </location>
</feature>
<dbReference type="PANTHER" id="PTHR46797:SF1">
    <property type="entry name" value="METHYLPHOSPHONATE SYNTHASE"/>
    <property type="match status" value="1"/>
</dbReference>
<dbReference type="PANTHER" id="PTHR46797">
    <property type="entry name" value="HTH-TYPE TRANSCRIPTIONAL REGULATOR"/>
    <property type="match status" value="1"/>
</dbReference>
<evidence type="ECO:0000313" key="3">
    <source>
        <dbReference type="EMBL" id="QMW21535.1"/>
    </source>
</evidence>
<name>A0A7G5IDU3_9SPHN</name>
<dbReference type="AlphaFoldDB" id="A0A7G5IDU3"/>
<dbReference type="CDD" id="cd00093">
    <property type="entry name" value="HTH_XRE"/>
    <property type="match status" value="1"/>
</dbReference>
<dbReference type="InterPro" id="IPR001387">
    <property type="entry name" value="Cro/C1-type_HTH"/>
</dbReference>
<gene>
    <name evidence="3" type="ORF">H3309_08860</name>
</gene>
<dbReference type="Proteomes" id="UP000515292">
    <property type="component" value="Chromosome"/>
</dbReference>
<dbReference type="GO" id="GO:0003700">
    <property type="term" value="F:DNA-binding transcription factor activity"/>
    <property type="evidence" value="ECO:0007669"/>
    <property type="project" value="TreeGrafter"/>
</dbReference>
<dbReference type="GO" id="GO:0005829">
    <property type="term" value="C:cytosol"/>
    <property type="evidence" value="ECO:0007669"/>
    <property type="project" value="TreeGrafter"/>
</dbReference>
<evidence type="ECO:0000256" key="1">
    <source>
        <dbReference type="ARBA" id="ARBA00023125"/>
    </source>
</evidence>
<dbReference type="EMBL" id="CP059851">
    <property type="protein sequence ID" value="QMW21535.1"/>
    <property type="molecule type" value="Genomic_DNA"/>
</dbReference>
<proteinExistence type="predicted"/>
<dbReference type="KEGG" id="sand:H3309_08860"/>
<dbReference type="Gene3D" id="1.10.260.40">
    <property type="entry name" value="lambda repressor-like DNA-binding domains"/>
    <property type="match status" value="1"/>
</dbReference>
<protein>
    <submittedName>
        <fullName evidence="3">Helix-turn-helix transcriptional regulator</fullName>
    </submittedName>
</protein>
<dbReference type="InterPro" id="IPR050807">
    <property type="entry name" value="TransReg_Diox_bact_type"/>
</dbReference>
<reference evidence="3 4" key="1">
    <citation type="submission" date="2020-07" db="EMBL/GenBank/DDBJ databases">
        <title>Complete genome sequence for Sandaracinobacter sp. M6.</title>
        <authorList>
            <person name="Tang Y."/>
            <person name="Liu Q."/>
            <person name="Guo Z."/>
            <person name="Lei P."/>
            <person name="Huang B."/>
        </authorList>
    </citation>
    <scope>NUCLEOTIDE SEQUENCE [LARGE SCALE GENOMIC DNA]</scope>
    <source>
        <strain evidence="3 4">M6</strain>
    </source>
</reference>